<protein>
    <submittedName>
        <fullName evidence="1">Uncharacterized protein</fullName>
    </submittedName>
</protein>
<gene>
    <name evidence="1" type="ORF">METZ01_LOCUS65960</name>
</gene>
<sequence length="486" mass="55355">VSKFRFVLAASFLLLLCSAQVLTAQMRTRYPEALPGISDTYYGAFDDDNPYATKEMLDHIRREKFDFVLPRVMRDENIDMWIHIIRPWTFSGNELRKLEGLDLNYSNIDSTDPLRYEFGSNAAVLIFTDRGGERIERVVYEGEVDDDGAFDIVRGQSKFINQENYEIMDYVKENPNDVPESEMGYRFMGLGDFVAERDPERIGVNYAEKLSLAEGSETYTLALTDGISYADHLHLSTELGDKYAKRMVSAENMILDYLTSSVAGEIVLFGGSGLPRRIRTFQEIVPGVTTLRDVRGSWFSTREWDHDESAFENFPLQHGDMFQSGMVPYYILREGETGPPPEVQRSWDEVVKVRKLISKNIRVGDTGRQALSRIIGELEEAGFAYIDRDRFDPSLDPEKTQVHLDLHQTGKGMLAPRVSPMGARWQADKKIPLLLTLGIEYMVHMPVPEWGEGRHIYYCSLHERGVVTERGVEFAGPPVTGIQSIR</sequence>
<proteinExistence type="predicted"/>
<reference evidence="1" key="1">
    <citation type="submission" date="2018-05" db="EMBL/GenBank/DDBJ databases">
        <authorList>
            <person name="Lanie J.A."/>
            <person name="Ng W.-L."/>
            <person name="Kazmierczak K.M."/>
            <person name="Andrzejewski T.M."/>
            <person name="Davidsen T.M."/>
            <person name="Wayne K.J."/>
            <person name="Tettelin H."/>
            <person name="Glass J.I."/>
            <person name="Rusch D."/>
            <person name="Podicherti R."/>
            <person name="Tsui H.-C.T."/>
            <person name="Winkler M.E."/>
        </authorList>
    </citation>
    <scope>NUCLEOTIDE SEQUENCE</scope>
</reference>
<evidence type="ECO:0000313" key="1">
    <source>
        <dbReference type="EMBL" id="SVA13106.1"/>
    </source>
</evidence>
<dbReference type="AlphaFoldDB" id="A0A381TA97"/>
<organism evidence="1">
    <name type="scientific">marine metagenome</name>
    <dbReference type="NCBI Taxonomy" id="408172"/>
    <lineage>
        <taxon>unclassified sequences</taxon>
        <taxon>metagenomes</taxon>
        <taxon>ecological metagenomes</taxon>
    </lineage>
</organism>
<dbReference type="EMBL" id="UINC01004272">
    <property type="protein sequence ID" value="SVA13106.1"/>
    <property type="molecule type" value="Genomic_DNA"/>
</dbReference>
<accession>A0A381TA97</accession>
<name>A0A381TA97_9ZZZZ</name>
<feature type="non-terminal residue" evidence="1">
    <location>
        <position position="1"/>
    </location>
</feature>